<proteinExistence type="predicted"/>
<protein>
    <submittedName>
        <fullName evidence="1">Uncharacterized protein</fullName>
    </submittedName>
</protein>
<dbReference type="Proteomes" id="UP000516360">
    <property type="component" value="Chromosome"/>
</dbReference>
<keyword evidence="2" id="KW-1185">Reference proteome</keyword>
<sequence>MILIVFFFLAIITETSHAEWEDSFECFNLIKSGKHDTIINDAKNILKEDSWNADANACLVMAYYLSDRKFFAIKRINEIEESFPKEVIDKIHDKIWNNVPELLAEKEYKNNYTISGGACILRNVTSLDGTGYGHGVRSCLLLF</sequence>
<dbReference type="RefSeq" id="WP_203472306.1">
    <property type="nucleotide sequence ID" value="NZ_AP022873.1"/>
</dbReference>
<dbReference type="AlphaFoldDB" id="A0A7G1H4T5"/>
<evidence type="ECO:0000313" key="2">
    <source>
        <dbReference type="Proteomes" id="UP000516360"/>
    </source>
</evidence>
<dbReference type="KEGG" id="dtp:JZK55_20840"/>
<gene>
    <name evidence="1" type="ORF">JZK55_20840</name>
</gene>
<evidence type="ECO:0000313" key="1">
    <source>
        <dbReference type="EMBL" id="BCB97162.1"/>
    </source>
</evidence>
<name>A0A7G1H4T5_9BACT</name>
<accession>A0A7G1H4T5</accession>
<dbReference type="EMBL" id="AP022873">
    <property type="protein sequence ID" value="BCB97162.1"/>
    <property type="molecule type" value="Genomic_DNA"/>
</dbReference>
<reference evidence="1 2" key="1">
    <citation type="submission" date="2020-03" db="EMBL/GenBank/DDBJ databases">
        <title>Complete genome sequences of two sulfur-disproportionating bacterial strains T55J and Mzg5.</title>
        <authorList>
            <person name="Umezawa K."/>
            <person name="Kojima H."/>
            <person name="Kato Y."/>
            <person name="Fukui M."/>
        </authorList>
    </citation>
    <scope>NUCLEOTIDE SEQUENCE [LARGE SCALE GENOMIC DNA]</scope>
    <source>
        <strain evidence="1 2">T55J</strain>
    </source>
</reference>
<organism evidence="1 2">
    <name type="scientific">Dissulfurispira thermophila</name>
    <dbReference type="NCBI Taxonomy" id="2715679"/>
    <lineage>
        <taxon>Bacteria</taxon>
        <taxon>Pseudomonadati</taxon>
        <taxon>Nitrospirota</taxon>
        <taxon>Thermodesulfovibrionia</taxon>
        <taxon>Thermodesulfovibrionales</taxon>
        <taxon>Dissulfurispiraceae</taxon>
        <taxon>Dissulfurispira</taxon>
    </lineage>
</organism>